<evidence type="ECO:0000256" key="1">
    <source>
        <dbReference type="SAM" id="SignalP"/>
    </source>
</evidence>
<dbReference type="AlphaFoldDB" id="A0A2W7RM90"/>
<feature type="signal peptide" evidence="1">
    <location>
        <begin position="1"/>
        <end position="19"/>
    </location>
</feature>
<gene>
    <name evidence="2" type="ORF">LX80_02102</name>
</gene>
<name>A0A2W7RM90_9BACT</name>
<sequence>MKKFTASLFLIIIVMPGFAQVNQDTSKHLSFKGVPIDGTLNEFVLKMENNGFTQISMNDGVAILQGDFALYKSCIVEVSTLKTKDLVAKIAVQFPFSNTWANLSNSYFNLKEMLSEKYGNFSDSSETFQSSFQPESDFLKMSFVKSDKCKYYATYKTDKGTIRLSIEHDPLLRSFVKLVYSDKINSETVKKLALEDL</sequence>
<keyword evidence="3" id="KW-1185">Reference proteome</keyword>
<comment type="caution">
    <text evidence="2">The sequence shown here is derived from an EMBL/GenBank/DDBJ whole genome shotgun (WGS) entry which is preliminary data.</text>
</comment>
<evidence type="ECO:0000313" key="2">
    <source>
        <dbReference type="EMBL" id="PZX61938.1"/>
    </source>
</evidence>
<dbReference type="OrthoDB" id="1025938at2"/>
<protein>
    <submittedName>
        <fullName evidence="2">Uncharacterized protein</fullName>
    </submittedName>
</protein>
<accession>A0A2W7RM90</accession>
<keyword evidence="1" id="KW-0732">Signal</keyword>
<dbReference type="EMBL" id="QKZV01000006">
    <property type="protein sequence ID" value="PZX61938.1"/>
    <property type="molecule type" value="Genomic_DNA"/>
</dbReference>
<dbReference type="Proteomes" id="UP000249720">
    <property type="component" value="Unassembled WGS sequence"/>
</dbReference>
<organism evidence="2 3">
    <name type="scientific">Hydrotalea sandarakina</name>
    <dbReference type="NCBI Taxonomy" id="1004304"/>
    <lineage>
        <taxon>Bacteria</taxon>
        <taxon>Pseudomonadati</taxon>
        <taxon>Bacteroidota</taxon>
        <taxon>Chitinophagia</taxon>
        <taxon>Chitinophagales</taxon>
        <taxon>Chitinophagaceae</taxon>
        <taxon>Hydrotalea</taxon>
    </lineage>
</organism>
<evidence type="ECO:0000313" key="3">
    <source>
        <dbReference type="Proteomes" id="UP000249720"/>
    </source>
</evidence>
<dbReference type="RefSeq" id="WP_111296161.1">
    <property type="nucleotide sequence ID" value="NZ_QKZV01000006.1"/>
</dbReference>
<feature type="chain" id="PRO_5015839943" evidence="1">
    <location>
        <begin position="20"/>
        <end position="197"/>
    </location>
</feature>
<proteinExistence type="predicted"/>
<reference evidence="2 3" key="1">
    <citation type="submission" date="2018-06" db="EMBL/GenBank/DDBJ databases">
        <title>Genomic Encyclopedia of Archaeal and Bacterial Type Strains, Phase II (KMG-II): from individual species to whole genera.</title>
        <authorList>
            <person name="Goeker M."/>
        </authorList>
    </citation>
    <scope>NUCLEOTIDE SEQUENCE [LARGE SCALE GENOMIC DNA]</scope>
    <source>
        <strain evidence="2 3">DSM 23241</strain>
    </source>
</reference>